<comment type="caution">
    <text evidence="1">The sequence shown here is derived from an EMBL/GenBank/DDBJ whole genome shotgun (WGS) entry which is preliminary data.</text>
</comment>
<keyword evidence="2" id="KW-1185">Reference proteome</keyword>
<dbReference type="Proteomes" id="UP001526426">
    <property type="component" value="Unassembled WGS sequence"/>
</dbReference>
<gene>
    <name evidence="1" type="ORF">K4A83_10640</name>
</gene>
<organism evidence="1 2">
    <name type="scientific">Spirulina subsalsa FACHB-351</name>
    <dbReference type="NCBI Taxonomy" id="234711"/>
    <lineage>
        <taxon>Bacteria</taxon>
        <taxon>Bacillati</taxon>
        <taxon>Cyanobacteriota</taxon>
        <taxon>Cyanophyceae</taxon>
        <taxon>Spirulinales</taxon>
        <taxon>Spirulinaceae</taxon>
        <taxon>Spirulina</taxon>
    </lineage>
</organism>
<name>A0ABT3L6X3_9CYAN</name>
<reference evidence="1 2" key="1">
    <citation type="submission" date="2021-08" db="EMBL/GenBank/DDBJ databases">
        <title>Draft genome sequence of Spirulina subsalsa with high tolerance to salinity and hype-accumulation of phycocyanin.</title>
        <authorList>
            <person name="Pei H."/>
            <person name="Jiang L."/>
        </authorList>
    </citation>
    <scope>NUCLEOTIDE SEQUENCE [LARGE SCALE GENOMIC DNA]</scope>
    <source>
        <strain evidence="1 2">FACHB-351</strain>
    </source>
</reference>
<evidence type="ECO:0000313" key="2">
    <source>
        <dbReference type="Proteomes" id="UP001526426"/>
    </source>
</evidence>
<evidence type="ECO:0000313" key="1">
    <source>
        <dbReference type="EMBL" id="MCW6036715.1"/>
    </source>
</evidence>
<proteinExistence type="predicted"/>
<dbReference type="EMBL" id="JAIHOM010000044">
    <property type="protein sequence ID" value="MCW6036715.1"/>
    <property type="molecule type" value="Genomic_DNA"/>
</dbReference>
<accession>A0ABT3L6X3</accession>
<sequence>MLKEVAEAIERQDYKRATQLLKPLMEKESDNLWVRFYVGRVQEATGRREMAEKIYRYLLPKTSNFKLIAQIRQGLERLEAIAQQEKQAALDQAKSAPGGEDLGVLILEPVPSELKSTVAESFAKIINTDAYTARLQIPSRGWRLYRTGLMGELEYYVGCLQKAHIPCFALALNRLELMQVLEVHYFQTVDQSVVVRCQNKEEQEGNFTFDWSEVRQRVDGRIPLFESVVVFDAKRNLKRKTQTQDYVPFCDLHIPSRHCILRFCDRNYQFRKGINLETSPENAPHHALEQETVSQHWKQLTAFLDQQLPDIPLWSDFSTFADSATGFPEMLQRIPAHVRLERRQPSVWDAAFQLYSGLVFWRDRLTSS</sequence>
<dbReference type="RefSeq" id="WP_265264519.1">
    <property type="nucleotide sequence ID" value="NZ_JAIHOM010000044.1"/>
</dbReference>
<protein>
    <submittedName>
        <fullName evidence="1">Tetratricopeptide repeat protein</fullName>
    </submittedName>
</protein>